<gene>
    <name evidence="1" type="ORF">LCGC14_2821740</name>
</gene>
<sequence length="66" mass="7706">AYRYWLNRPRAAASHWLSPDEIRDFLTTDVIEQESMVAAGFDGLQRGFDHDVFPGLRQYSEVDFQL</sequence>
<feature type="non-terminal residue" evidence="1">
    <location>
        <position position="1"/>
    </location>
</feature>
<accession>A0A0F9B7Z9</accession>
<dbReference type="EMBL" id="LAZR01053501">
    <property type="protein sequence ID" value="KKK80611.1"/>
    <property type="molecule type" value="Genomic_DNA"/>
</dbReference>
<organism evidence="1">
    <name type="scientific">marine sediment metagenome</name>
    <dbReference type="NCBI Taxonomy" id="412755"/>
    <lineage>
        <taxon>unclassified sequences</taxon>
        <taxon>metagenomes</taxon>
        <taxon>ecological metagenomes</taxon>
    </lineage>
</organism>
<dbReference type="AlphaFoldDB" id="A0A0F9B7Z9"/>
<proteinExistence type="predicted"/>
<protein>
    <submittedName>
        <fullName evidence="1">Uncharacterized protein</fullName>
    </submittedName>
</protein>
<reference evidence="1" key="1">
    <citation type="journal article" date="2015" name="Nature">
        <title>Complex archaea that bridge the gap between prokaryotes and eukaryotes.</title>
        <authorList>
            <person name="Spang A."/>
            <person name="Saw J.H."/>
            <person name="Jorgensen S.L."/>
            <person name="Zaremba-Niedzwiedzka K."/>
            <person name="Martijn J."/>
            <person name="Lind A.E."/>
            <person name="van Eijk R."/>
            <person name="Schleper C."/>
            <person name="Guy L."/>
            <person name="Ettema T.J."/>
        </authorList>
    </citation>
    <scope>NUCLEOTIDE SEQUENCE</scope>
</reference>
<evidence type="ECO:0000313" key="1">
    <source>
        <dbReference type="EMBL" id="KKK80611.1"/>
    </source>
</evidence>
<name>A0A0F9B7Z9_9ZZZZ</name>
<comment type="caution">
    <text evidence="1">The sequence shown here is derived from an EMBL/GenBank/DDBJ whole genome shotgun (WGS) entry which is preliminary data.</text>
</comment>